<dbReference type="PANTHER" id="PTHR13261:SF0">
    <property type="entry name" value="BRCA2 AND CDKN1A-INTERACTING PROTEIN"/>
    <property type="match status" value="1"/>
</dbReference>
<organism evidence="4 5">
    <name type="scientific">Ridgeia piscesae</name>
    <name type="common">Tubeworm</name>
    <dbReference type="NCBI Taxonomy" id="27915"/>
    <lineage>
        <taxon>Eukaryota</taxon>
        <taxon>Metazoa</taxon>
        <taxon>Spiralia</taxon>
        <taxon>Lophotrochozoa</taxon>
        <taxon>Annelida</taxon>
        <taxon>Polychaeta</taxon>
        <taxon>Sedentaria</taxon>
        <taxon>Canalipalpata</taxon>
        <taxon>Sabellida</taxon>
        <taxon>Siboglinidae</taxon>
        <taxon>Ridgeia</taxon>
    </lineage>
</organism>
<keyword evidence="5" id="KW-1185">Reference proteome</keyword>
<sequence length="303" mass="34495">MAAPKKKRATEEAMEDASLSNIDDNIGHEDDYNADCGETVQVEFEARNPEDHDFHGIRKLMQQLFLKAHVDLSEFTNLIISQNYVGSVIKQAELMEEEEDEDDADVAETFGIVTVVNITERKDTECVKQFKSYLIDRSTQCVTPDQLSRLKTLLNDDNHQVGLLLSERFVNIPPQIALPSYESLIKEMERATKKGMKYNFAYYVMICKTYKMPQPVLPSGGGRRKQKGEMEGRIFVNAEEEFFHEEATLTFDYSVKTERDTAIGGDWDGTEDELEPLRTVCVIPADRMQCIMGKLRETLSLPG</sequence>
<evidence type="ECO:0000256" key="3">
    <source>
        <dbReference type="SAM" id="MobiDB-lite"/>
    </source>
</evidence>
<dbReference type="PIRSF" id="PIRSF028983">
    <property type="entry name" value="BCP1"/>
    <property type="match status" value="1"/>
</dbReference>
<dbReference type="InterPro" id="IPR025602">
    <property type="entry name" value="BCP1_family"/>
</dbReference>
<proteinExistence type="inferred from homology"/>
<evidence type="ECO:0000256" key="1">
    <source>
        <dbReference type="ARBA" id="ARBA00006781"/>
    </source>
</evidence>
<feature type="region of interest" description="Disordered" evidence="3">
    <location>
        <begin position="1"/>
        <end position="28"/>
    </location>
</feature>
<gene>
    <name evidence="4" type="ORF">NP493_761g01047</name>
</gene>
<dbReference type="Pfam" id="PF13862">
    <property type="entry name" value="BCCIP"/>
    <property type="match status" value="1"/>
</dbReference>
<dbReference type="PANTHER" id="PTHR13261">
    <property type="entry name" value="BRCA2 AND CDKN1A INTERACTING PROTEIN"/>
    <property type="match status" value="1"/>
</dbReference>
<protein>
    <recommendedName>
        <fullName evidence="2">Protein BCCIP homolog</fullName>
    </recommendedName>
</protein>
<dbReference type="EMBL" id="JAODUO010000761">
    <property type="protein sequence ID" value="KAK2174969.1"/>
    <property type="molecule type" value="Genomic_DNA"/>
</dbReference>
<dbReference type="Proteomes" id="UP001209878">
    <property type="component" value="Unassembled WGS sequence"/>
</dbReference>
<evidence type="ECO:0000313" key="5">
    <source>
        <dbReference type="Proteomes" id="UP001209878"/>
    </source>
</evidence>
<comment type="caution">
    <text evidence="4">The sequence shown here is derived from an EMBL/GenBank/DDBJ whole genome shotgun (WGS) entry which is preliminary data.</text>
</comment>
<accession>A0AAD9NPT9</accession>
<name>A0AAD9NPT9_RIDPI</name>
<reference evidence="4" key="1">
    <citation type="journal article" date="2023" name="Mol. Biol. Evol.">
        <title>Third-Generation Sequencing Reveals the Adaptive Role of the Epigenome in Three Deep-Sea Polychaetes.</title>
        <authorList>
            <person name="Perez M."/>
            <person name="Aroh O."/>
            <person name="Sun Y."/>
            <person name="Lan Y."/>
            <person name="Juniper S.K."/>
            <person name="Young C.R."/>
            <person name="Angers B."/>
            <person name="Qian P.Y."/>
        </authorList>
    </citation>
    <scope>NUCLEOTIDE SEQUENCE</scope>
    <source>
        <strain evidence="4">R07B-5</strain>
    </source>
</reference>
<dbReference type="AlphaFoldDB" id="A0AAD9NPT9"/>
<evidence type="ECO:0000256" key="2">
    <source>
        <dbReference type="PIRNR" id="PIRNR028983"/>
    </source>
</evidence>
<comment type="similarity">
    <text evidence="1 2">Belongs to the BCP1 family.</text>
</comment>
<evidence type="ECO:0000313" key="4">
    <source>
        <dbReference type="EMBL" id="KAK2174969.1"/>
    </source>
</evidence>
<dbReference type="GO" id="GO:0005634">
    <property type="term" value="C:nucleus"/>
    <property type="evidence" value="ECO:0007669"/>
    <property type="project" value="TreeGrafter"/>
</dbReference>